<dbReference type="SUPFAM" id="SSF144232">
    <property type="entry name" value="HIT/MYND zinc finger-like"/>
    <property type="match status" value="1"/>
</dbReference>
<dbReference type="OrthoDB" id="3649057at2759"/>
<dbReference type="AlphaFoldDB" id="A0A6A6D2W9"/>
<name>A0A6A6D2W9_ZASCE</name>
<dbReference type="GeneID" id="54564479"/>
<dbReference type="Proteomes" id="UP000799537">
    <property type="component" value="Unassembled WGS sequence"/>
</dbReference>
<proteinExistence type="predicted"/>
<keyword evidence="2" id="KW-1185">Reference proteome</keyword>
<evidence type="ECO:0000313" key="2">
    <source>
        <dbReference type="Proteomes" id="UP000799537"/>
    </source>
</evidence>
<dbReference type="EMBL" id="ML993580">
    <property type="protein sequence ID" value="KAF2172778.1"/>
    <property type="molecule type" value="Genomic_DNA"/>
</dbReference>
<accession>A0A6A6D2W9</accession>
<dbReference type="RefSeq" id="XP_033673667.1">
    <property type="nucleotide sequence ID" value="XM_033811207.1"/>
</dbReference>
<evidence type="ECO:0000313" key="1">
    <source>
        <dbReference type="EMBL" id="KAF2172778.1"/>
    </source>
</evidence>
<sequence>MPEIFCSTCDRSAPRPVLVCLECPETLTYYCDERCRDKDLQSHKLVCHNPIRTAIYRAGDLLLAIFYTFREAAFEDLEKDGDVLHVSLAESSHQALLHRFPNHLVRLRSDKEKLLALASCTASIACTYELSKHLLKDTTTTIEESLFRDLSSPTSTIRHQPDSTADETDYMHSTLSVEARDGEAYAVLPPSTCTPVAKAGICASCARMGIMHFAVKGSLRAGIG</sequence>
<gene>
    <name evidence="1" type="ORF">M409DRAFT_49310</name>
</gene>
<dbReference type="Gene3D" id="6.10.140.2220">
    <property type="match status" value="1"/>
</dbReference>
<organism evidence="1 2">
    <name type="scientific">Zasmidium cellare ATCC 36951</name>
    <dbReference type="NCBI Taxonomy" id="1080233"/>
    <lineage>
        <taxon>Eukaryota</taxon>
        <taxon>Fungi</taxon>
        <taxon>Dikarya</taxon>
        <taxon>Ascomycota</taxon>
        <taxon>Pezizomycotina</taxon>
        <taxon>Dothideomycetes</taxon>
        <taxon>Dothideomycetidae</taxon>
        <taxon>Mycosphaerellales</taxon>
        <taxon>Mycosphaerellaceae</taxon>
        <taxon>Zasmidium</taxon>
    </lineage>
</organism>
<reference evidence="1" key="1">
    <citation type="journal article" date="2020" name="Stud. Mycol.">
        <title>101 Dothideomycetes genomes: a test case for predicting lifestyles and emergence of pathogens.</title>
        <authorList>
            <person name="Haridas S."/>
            <person name="Albert R."/>
            <person name="Binder M."/>
            <person name="Bloem J."/>
            <person name="Labutti K."/>
            <person name="Salamov A."/>
            <person name="Andreopoulos B."/>
            <person name="Baker S."/>
            <person name="Barry K."/>
            <person name="Bills G."/>
            <person name="Bluhm B."/>
            <person name="Cannon C."/>
            <person name="Castanera R."/>
            <person name="Culley D."/>
            <person name="Daum C."/>
            <person name="Ezra D."/>
            <person name="Gonzalez J."/>
            <person name="Henrissat B."/>
            <person name="Kuo A."/>
            <person name="Liang C."/>
            <person name="Lipzen A."/>
            <person name="Lutzoni F."/>
            <person name="Magnuson J."/>
            <person name="Mondo S."/>
            <person name="Nolan M."/>
            <person name="Ohm R."/>
            <person name="Pangilinan J."/>
            <person name="Park H.-J."/>
            <person name="Ramirez L."/>
            <person name="Alfaro M."/>
            <person name="Sun H."/>
            <person name="Tritt A."/>
            <person name="Yoshinaga Y."/>
            <person name="Zwiers L.-H."/>
            <person name="Turgeon B."/>
            <person name="Goodwin S."/>
            <person name="Spatafora J."/>
            <person name="Crous P."/>
            <person name="Grigoriev I."/>
        </authorList>
    </citation>
    <scope>NUCLEOTIDE SEQUENCE</scope>
    <source>
        <strain evidence="1">ATCC 36951</strain>
    </source>
</reference>
<protein>
    <submittedName>
        <fullName evidence="1">Uncharacterized protein</fullName>
    </submittedName>
</protein>